<protein>
    <submittedName>
        <fullName evidence="1">Uncharacterized protein</fullName>
    </submittedName>
</protein>
<sequence length="82" mass="9472">MSEKQVIINVSAKDFIVKCSEEFAHYLENDIALISNGTQRMELKTLVDAFVKKSYDSYILEKDLKKLIKTINEEVSFDKPVK</sequence>
<reference evidence="1" key="1">
    <citation type="submission" date="2024-05" db="EMBL/GenBank/DDBJ databases">
        <title>Campylobacter coli isolated from environmental waters in Slovenia.</title>
        <authorList>
            <person name="Zautner A.E."/>
            <person name="Bunk B."/>
            <person name="Riedel T."/>
            <person name="Sproeer C."/>
        </authorList>
    </citation>
    <scope>NUCLEOTIDE SEQUENCE</scope>
    <source>
        <strain evidence="1">CCS1377</strain>
    </source>
</reference>
<name>A0AAU7E6U1_9BACT</name>
<dbReference type="EMBL" id="CP155620">
    <property type="protein sequence ID" value="XBJ28933.1"/>
    <property type="molecule type" value="Genomic_DNA"/>
</dbReference>
<dbReference type="RefSeq" id="WP_134237932.1">
    <property type="nucleotide sequence ID" value="NZ_CP155620.1"/>
</dbReference>
<proteinExistence type="predicted"/>
<dbReference type="AlphaFoldDB" id="A0AAU7E6U1"/>
<gene>
    <name evidence="1" type="ORF">AAH949_07555</name>
</gene>
<evidence type="ECO:0000313" key="1">
    <source>
        <dbReference type="EMBL" id="XBJ28933.1"/>
    </source>
</evidence>
<accession>A0AAU7E6U1</accession>
<organism evidence="1">
    <name type="scientific">Campylobacter sp. CCS1377</name>
    <dbReference type="NCBI Taxonomy" id="3158229"/>
    <lineage>
        <taxon>Bacteria</taxon>
        <taxon>Pseudomonadati</taxon>
        <taxon>Campylobacterota</taxon>
        <taxon>Epsilonproteobacteria</taxon>
        <taxon>Campylobacterales</taxon>
        <taxon>Campylobacteraceae</taxon>
        <taxon>Campylobacter</taxon>
    </lineage>
</organism>